<feature type="transmembrane region" description="Helical" evidence="4">
    <location>
        <begin position="319"/>
        <end position="342"/>
    </location>
</feature>
<dbReference type="Proteomes" id="UP000799537">
    <property type="component" value="Unassembled WGS sequence"/>
</dbReference>
<evidence type="ECO:0000256" key="2">
    <source>
        <dbReference type="ARBA" id="ARBA00006727"/>
    </source>
</evidence>
<feature type="compositionally biased region" description="Polar residues" evidence="3">
    <location>
        <begin position="91"/>
        <end position="104"/>
    </location>
</feature>
<evidence type="ECO:0000256" key="3">
    <source>
        <dbReference type="SAM" id="MobiDB-lite"/>
    </source>
</evidence>
<evidence type="ECO:0000256" key="1">
    <source>
        <dbReference type="ARBA" id="ARBA00004141"/>
    </source>
</evidence>
<dbReference type="InterPro" id="IPR011701">
    <property type="entry name" value="MFS"/>
</dbReference>
<keyword evidence="4" id="KW-0812">Transmembrane</keyword>
<dbReference type="GeneID" id="54569585"/>
<feature type="transmembrane region" description="Helical" evidence="4">
    <location>
        <begin position="186"/>
        <end position="209"/>
    </location>
</feature>
<dbReference type="AlphaFoldDB" id="A0A6A6CQ69"/>
<feature type="transmembrane region" description="Helical" evidence="4">
    <location>
        <begin position="354"/>
        <end position="373"/>
    </location>
</feature>
<keyword evidence="4" id="KW-0472">Membrane</keyword>
<comment type="similarity">
    <text evidence="2">Belongs to the major facilitator superfamily. Monocarboxylate porter (TC 2.A.1.13) family.</text>
</comment>
<feature type="transmembrane region" description="Helical" evidence="4">
    <location>
        <begin position="275"/>
        <end position="295"/>
    </location>
</feature>
<evidence type="ECO:0000259" key="5">
    <source>
        <dbReference type="PROSITE" id="PS50850"/>
    </source>
</evidence>
<comment type="subcellular location">
    <subcellularLocation>
        <location evidence="1">Membrane</location>
        <topology evidence="1">Multi-pass membrane protein</topology>
    </subcellularLocation>
</comment>
<feature type="transmembrane region" description="Helical" evidence="4">
    <location>
        <begin position="116"/>
        <end position="137"/>
    </location>
</feature>
<feature type="transmembrane region" description="Helical" evidence="4">
    <location>
        <begin position="458"/>
        <end position="481"/>
    </location>
</feature>
<accession>A0A6A6CQ69</accession>
<dbReference type="EMBL" id="ML993588">
    <property type="protein sequence ID" value="KAF2169245.1"/>
    <property type="molecule type" value="Genomic_DNA"/>
</dbReference>
<name>A0A6A6CQ69_ZASCE</name>
<dbReference type="Pfam" id="PF07690">
    <property type="entry name" value="MFS_1"/>
    <property type="match status" value="1"/>
</dbReference>
<feature type="compositionally biased region" description="Low complexity" evidence="3">
    <location>
        <begin position="45"/>
        <end position="59"/>
    </location>
</feature>
<keyword evidence="7" id="KW-1185">Reference proteome</keyword>
<reference evidence="6" key="1">
    <citation type="journal article" date="2020" name="Stud. Mycol.">
        <title>101 Dothideomycetes genomes: a test case for predicting lifestyles and emergence of pathogens.</title>
        <authorList>
            <person name="Haridas S."/>
            <person name="Albert R."/>
            <person name="Binder M."/>
            <person name="Bloem J."/>
            <person name="Labutti K."/>
            <person name="Salamov A."/>
            <person name="Andreopoulos B."/>
            <person name="Baker S."/>
            <person name="Barry K."/>
            <person name="Bills G."/>
            <person name="Bluhm B."/>
            <person name="Cannon C."/>
            <person name="Castanera R."/>
            <person name="Culley D."/>
            <person name="Daum C."/>
            <person name="Ezra D."/>
            <person name="Gonzalez J."/>
            <person name="Henrissat B."/>
            <person name="Kuo A."/>
            <person name="Liang C."/>
            <person name="Lipzen A."/>
            <person name="Lutzoni F."/>
            <person name="Magnuson J."/>
            <person name="Mondo S."/>
            <person name="Nolan M."/>
            <person name="Ohm R."/>
            <person name="Pangilinan J."/>
            <person name="Park H.-J."/>
            <person name="Ramirez L."/>
            <person name="Alfaro M."/>
            <person name="Sun H."/>
            <person name="Tritt A."/>
            <person name="Yoshinaga Y."/>
            <person name="Zwiers L.-H."/>
            <person name="Turgeon B."/>
            <person name="Goodwin S."/>
            <person name="Spatafora J."/>
            <person name="Crous P."/>
            <person name="Grigoriev I."/>
        </authorList>
    </citation>
    <scope>NUCLEOTIDE SEQUENCE</scope>
    <source>
        <strain evidence="6">ATCC 36951</strain>
    </source>
</reference>
<organism evidence="6 7">
    <name type="scientific">Zasmidium cellare ATCC 36951</name>
    <dbReference type="NCBI Taxonomy" id="1080233"/>
    <lineage>
        <taxon>Eukaryota</taxon>
        <taxon>Fungi</taxon>
        <taxon>Dikarya</taxon>
        <taxon>Ascomycota</taxon>
        <taxon>Pezizomycotina</taxon>
        <taxon>Dothideomycetes</taxon>
        <taxon>Dothideomycetidae</taxon>
        <taxon>Mycosphaerellales</taxon>
        <taxon>Mycosphaerellaceae</taxon>
        <taxon>Zasmidium</taxon>
    </lineage>
</organism>
<dbReference type="SUPFAM" id="SSF103473">
    <property type="entry name" value="MFS general substrate transporter"/>
    <property type="match status" value="1"/>
</dbReference>
<feature type="transmembrane region" description="Helical" evidence="4">
    <location>
        <begin position="157"/>
        <end position="179"/>
    </location>
</feature>
<dbReference type="OrthoDB" id="410267at2759"/>
<keyword evidence="4" id="KW-1133">Transmembrane helix</keyword>
<dbReference type="GO" id="GO:0022857">
    <property type="term" value="F:transmembrane transporter activity"/>
    <property type="evidence" value="ECO:0007669"/>
    <property type="project" value="InterPro"/>
</dbReference>
<dbReference type="InterPro" id="IPR020846">
    <property type="entry name" value="MFS_dom"/>
</dbReference>
<sequence length="522" mass="55396">MSAHSKGSKPGLHSVNTSKASIKTTSTTTDPPPATIPSQWPPSQSPASASPASSSSSSPIESVHDESHALSSEKTQTLNPLPPTKDEESQLEVTRTATRSTQAPDGNEYPEGGLSAWLVVLGSFCGLLAALGIMNTIGVYQSYLAENQLAGYSESTIGWIISIYVFLSFGAGLIIGPVFDKYGPRLLLLAGMVCIMLCVMLLGVCTAYWHFIIVFGIIGGVGTALIFTPTIAAIGHFFYVKRGAATGLAAAGGSLGGVIFPLMLQNLFPKVGWGWATRIQGFVFLVLLLVTNLLVRSRLPPKANANVWPDFRIFRKVDFALLTVGTYFMEWGLFAPISYITAYALSSGAMSTTFAYQIIAILNAGSTLGRWLPGLVADKIGRFNAAILALLLCLVSAISLWLPATILSASPDHAEHNSVIYGLTITFCVLFGFGSGSNISLTPVCVGMLCDTEEYGRYYATCYCIVALGTLTGIPIAGALIEACDGAFWGVATFTGLCYVVSLAAFIAVRVMKVGWGLREKI</sequence>
<proteinExistence type="inferred from homology"/>
<evidence type="ECO:0000313" key="6">
    <source>
        <dbReference type="EMBL" id="KAF2169245.1"/>
    </source>
</evidence>
<feature type="compositionally biased region" description="Low complexity" evidence="3">
    <location>
        <begin position="17"/>
        <end position="29"/>
    </location>
</feature>
<dbReference type="PANTHER" id="PTHR11360">
    <property type="entry name" value="MONOCARBOXYLATE TRANSPORTER"/>
    <property type="match status" value="1"/>
</dbReference>
<dbReference type="Gene3D" id="1.20.1250.20">
    <property type="entry name" value="MFS general substrate transporter like domains"/>
    <property type="match status" value="1"/>
</dbReference>
<dbReference type="CDD" id="cd17352">
    <property type="entry name" value="MFS_MCT_SLC16"/>
    <property type="match status" value="1"/>
</dbReference>
<dbReference type="PANTHER" id="PTHR11360:SF177">
    <property type="entry name" value="RIBOFLAVIN TRANSPORTER MCH5"/>
    <property type="match status" value="1"/>
</dbReference>
<feature type="domain" description="Major facilitator superfamily (MFS) profile" evidence="5">
    <location>
        <begin position="118"/>
        <end position="513"/>
    </location>
</feature>
<evidence type="ECO:0000256" key="4">
    <source>
        <dbReference type="SAM" id="Phobius"/>
    </source>
</evidence>
<feature type="transmembrane region" description="Helical" evidence="4">
    <location>
        <begin position="487"/>
        <end position="509"/>
    </location>
</feature>
<dbReference type="GO" id="GO:0016020">
    <property type="term" value="C:membrane"/>
    <property type="evidence" value="ECO:0007669"/>
    <property type="project" value="UniProtKB-SubCell"/>
</dbReference>
<feature type="compositionally biased region" description="Pro residues" evidence="3">
    <location>
        <begin position="30"/>
        <end position="44"/>
    </location>
</feature>
<feature type="compositionally biased region" description="Polar residues" evidence="3">
    <location>
        <begin position="69"/>
        <end position="79"/>
    </location>
</feature>
<feature type="transmembrane region" description="Helical" evidence="4">
    <location>
        <begin position="385"/>
        <end position="407"/>
    </location>
</feature>
<feature type="transmembrane region" description="Helical" evidence="4">
    <location>
        <begin position="245"/>
        <end position="263"/>
    </location>
</feature>
<protein>
    <recommendedName>
        <fullName evidence="5">Major facilitator superfamily (MFS) profile domain-containing protein</fullName>
    </recommendedName>
</protein>
<gene>
    <name evidence="6" type="ORF">M409DRAFT_64977</name>
</gene>
<feature type="region of interest" description="Disordered" evidence="3">
    <location>
        <begin position="1"/>
        <end position="108"/>
    </location>
</feature>
<dbReference type="InterPro" id="IPR050327">
    <property type="entry name" value="Proton-linked_MCT"/>
</dbReference>
<dbReference type="PROSITE" id="PS50850">
    <property type="entry name" value="MFS"/>
    <property type="match status" value="1"/>
</dbReference>
<dbReference type="RefSeq" id="XP_033670134.1">
    <property type="nucleotide sequence ID" value="XM_033816313.1"/>
</dbReference>
<feature type="transmembrane region" description="Helical" evidence="4">
    <location>
        <begin position="419"/>
        <end position="446"/>
    </location>
</feature>
<dbReference type="InterPro" id="IPR036259">
    <property type="entry name" value="MFS_trans_sf"/>
</dbReference>
<feature type="transmembrane region" description="Helical" evidence="4">
    <location>
        <begin position="215"/>
        <end position="238"/>
    </location>
</feature>
<evidence type="ECO:0000313" key="7">
    <source>
        <dbReference type="Proteomes" id="UP000799537"/>
    </source>
</evidence>